<dbReference type="InterPro" id="IPR000863">
    <property type="entry name" value="Sulfotransferase_dom"/>
</dbReference>
<dbReference type="Gene3D" id="3.40.50.300">
    <property type="entry name" value="P-loop containing nucleotide triphosphate hydrolases"/>
    <property type="match status" value="1"/>
</dbReference>
<evidence type="ECO:0000313" key="5">
    <source>
        <dbReference type="EMBL" id="OMP05335.1"/>
    </source>
</evidence>
<sequence>MEKSDLPKYLQEEEVSEECRELISSLPTEKDWVPGNLYQYQGFWHPSKYLQKILTCQNQFQARASDIFLVTLPKSGTTWLKAMVFALVNRTTYDPKSTQHPLVSNNPHELFPFLEFEPRNDDNQVDSSPPPRLIATHLPLVSLPESVKKSACKLVYLCRNPKDNFLSLWHWHFSNNPTTEKWEETFEKFSRGVNLYGPFWDHALGYWKQSLENPERVLFFKYEELKEDPGNHLRKLAEFIGFPISKEEESFNVVDQILELCSFDHLSNLEVNRTGKLLSGHNKSSFFRRGEVGDWKNHLTPKMAQKLDEITKEKLGASGLTF</sequence>
<evidence type="ECO:0000256" key="2">
    <source>
        <dbReference type="ARBA" id="ARBA00022679"/>
    </source>
</evidence>
<proteinExistence type="inferred from homology"/>
<dbReference type="EMBL" id="AWUE01014030">
    <property type="protein sequence ID" value="OMP05335.1"/>
    <property type="molecule type" value="Genomic_DNA"/>
</dbReference>
<dbReference type="InterPro" id="IPR027417">
    <property type="entry name" value="P-loop_NTPase"/>
</dbReference>
<dbReference type="Pfam" id="PF00685">
    <property type="entry name" value="Sulfotransfer_1"/>
    <property type="match status" value="1"/>
</dbReference>
<evidence type="ECO:0000259" key="4">
    <source>
        <dbReference type="Pfam" id="PF00685"/>
    </source>
</evidence>
<organism evidence="5 6">
    <name type="scientific">Corchorus olitorius</name>
    <dbReference type="NCBI Taxonomy" id="93759"/>
    <lineage>
        <taxon>Eukaryota</taxon>
        <taxon>Viridiplantae</taxon>
        <taxon>Streptophyta</taxon>
        <taxon>Embryophyta</taxon>
        <taxon>Tracheophyta</taxon>
        <taxon>Spermatophyta</taxon>
        <taxon>Magnoliopsida</taxon>
        <taxon>eudicotyledons</taxon>
        <taxon>Gunneridae</taxon>
        <taxon>Pentapetalae</taxon>
        <taxon>rosids</taxon>
        <taxon>malvids</taxon>
        <taxon>Malvales</taxon>
        <taxon>Malvaceae</taxon>
        <taxon>Grewioideae</taxon>
        <taxon>Apeibeae</taxon>
        <taxon>Corchorus</taxon>
    </lineage>
</organism>
<evidence type="ECO:0000256" key="1">
    <source>
        <dbReference type="ARBA" id="ARBA00005771"/>
    </source>
</evidence>
<comment type="caution">
    <text evidence="5">The sequence shown here is derived from an EMBL/GenBank/DDBJ whole genome shotgun (WGS) entry which is preliminary data.</text>
</comment>
<evidence type="ECO:0000313" key="6">
    <source>
        <dbReference type="Proteomes" id="UP000187203"/>
    </source>
</evidence>
<comment type="similarity">
    <text evidence="1 3">Belongs to the sulfotransferase 1 family.</text>
</comment>
<reference evidence="6" key="1">
    <citation type="submission" date="2013-09" db="EMBL/GenBank/DDBJ databases">
        <title>Corchorus olitorius genome sequencing.</title>
        <authorList>
            <person name="Alam M."/>
            <person name="Haque M.S."/>
            <person name="Islam M.S."/>
            <person name="Emdad E.M."/>
            <person name="Islam M.M."/>
            <person name="Ahmed B."/>
            <person name="Halim A."/>
            <person name="Hossen Q.M.M."/>
            <person name="Hossain M.Z."/>
            <person name="Ahmed R."/>
            <person name="Khan M.M."/>
            <person name="Islam R."/>
            <person name="Rashid M.M."/>
            <person name="Khan S.A."/>
            <person name="Rahman M.S."/>
            <person name="Alam M."/>
            <person name="Yahiya A.S."/>
            <person name="Khan M.S."/>
            <person name="Azam M.S."/>
            <person name="Haque T."/>
            <person name="Lashkar M.Z.H."/>
            <person name="Akhand A.I."/>
            <person name="Morshed G."/>
            <person name="Roy S."/>
            <person name="Uddin K.S."/>
            <person name="Rabeya T."/>
            <person name="Hossain A.S."/>
            <person name="Chowdhury A."/>
            <person name="Snigdha A.R."/>
            <person name="Mortoza M.S."/>
            <person name="Matin S.A."/>
            <person name="Hoque S.M.E."/>
            <person name="Islam M.K."/>
            <person name="Roy D.K."/>
            <person name="Haider R."/>
            <person name="Moosa M.M."/>
            <person name="Elias S.M."/>
            <person name="Hasan A.M."/>
            <person name="Jahan S."/>
            <person name="Shafiuddin M."/>
            <person name="Mahmood N."/>
            <person name="Shommy N.S."/>
        </authorList>
    </citation>
    <scope>NUCLEOTIDE SEQUENCE [LARGE SCALE GENOMIC DNA]</scope>
    <source>
        <strain evidence="6">cv. O-4</strain>
    </source>
</reference>
<name>A0A1R3KE34_9ROSI</name>
<dbReference type="EC" id="2.8.2.-" evidence="3"/>
<dbReference type="Proteomes" id="UP000187203">
    <property type="component" value="Unassembled WGS sequence"/>
</dbReference>
<keyword evidence="6" id="KW-1185">Reference proteome</keyword>
<dbReference type="GO" id="GO:0008146">
    <property type="term" value="F:sulfotransferase activity"/>
    <property type="evidence" value="ECO:0007669"/>
    <property type="project" value="InterPro"/>
</dbReference>
<dbReference type="AlphaFoldDB" id="A0A1R3KE34"/>
<dbReference type="OrthoDB" id="205623at2759"/>
<keyword evidence="2 3" id="KW-0808">Transferase</keyword>
<evidence type="ECO:0000256" key="3">
    <source>
        <dbReference type="RuleBase" id="RU361155"/>
    </source>
</evidence>
<accession>A0A1R3KE34</accession>
<protein>
    <recommendedName>
        <fullName evidence="3">Sulfotransferase</fullName>
        <ecNumber evidence="3">2.8.2.-</ecNumber>
    </recommendedName>
</protein>
<dbReference type="SUPFAM" id="SSF52540">
    <property type="entry name" value="P-loop containing nucleoside triphosphate hydrolases"/>
    <property type="match status" value="1"/>
</dbReference>
<feature type="domain" description="Sulfotransferase" evidence="4">
    <location>
        <begin position="65"/>
        <end position="318"/>
    </location>
</feature>
<gene>
    <name evidence="5" type="ORF">COLO4_08917</name>
</gene>
<dbReference type="PANTHER" id="PTHR11783">
    <property type="entry name" value="SULFOTRANSFERASE SULT"/>
    <property type="match status" value="1"/>
</dbReference>